<evidence type="ECO:0000256" key="5">
    <source>
        <dbReference type="RuleBase" id="RU000320"/>
    </source>
</evidence>
<organism evidence="9 10">
    <name type="scientific">Sulfurospirillum tamanense</name>
    <dbReference type="NCBI Taxonomy" id="2813362"/>
    <lineage>
        <taxon>Bacteria</taxon>
        <taxon>Pseudomonadati</taxon>
        <taxon>Campylobacterota</taxon>
        <taxon>Epsilonproteobacteria</taxon>
        <taxon>Campylobacterales</taxon>
        <taxon>Sulfurospirillaceae</taxon>
        <taxon>Sulfurospirillum</taxon>
    </lineage>
</organism>
<accession>A0ABS2WQ37</accession>
<comment type="caution">
    <text evidence="9">The sequence shown here is derived from an EMBL/GenBank/DDBJ whole genome shotgun (WGS) entry which is preliminary data.</text>
</comment>
<evidence type="ECO:0000313" key="10">
    <source>
        <dbReference type="Proteomes" id="UP000703590"/>
    </source>
</evidence>
<evidence type="ECO:0000313" key="9">
    <source>
        <dbReference type="EMBL" id="MBN2963518.1"/>
    </source>
</evidence>
<feature type="domain" description="NADH-Ubiquinone oxidoreductase (complex I) chain 5 N-terminal" evidence="8">
    <location>
        <begin position="69"/>
        <end position="119"/>
    </location>
</feature>
<feature type="transmembrane region" description="Helical" evidence="6">
    <location>
        <begin position="86"/>
        <end position="106"/>
    </location>
</feature>
<feature type="transmembrane region" description="Helical" evidence="6">
    <location>
        <begin position="6"/>
        <end position="25"/>
    </location>
</feature>
<feature type="transmembrane region" description="Helical" evidence="6">
    <location>
        <begin position="375"/>
        <end position="394"/>
    </location>
</feature>
<evidence type="ECO:0000256" key="3">
    <source>
        <dbReference type="ARBA" id="ARBA00022989"/>
    </source>
</evidence>
<keyword evidence="10" id="KW-1185">Reference proteome</keyword>
<dbReference type="Pfam" id="PF00662">
    <property type="entry name" value="Proton_antipo_N"/>
    <property type="match status" value="1"/>
</dbReference>
<dbReference type="InterPro" id="IPR001516">
    <property type="entry name" value="Proton_antipo_N"/>
</dbReference>
<feature type="transmembrane region" description="Helical" evidence="6">
    <location>
        <begin position="118"/>
        <end position="136"/>
    </location>
</feature>
<feature type="transmembrane region" description="Helical" evidence="6">
    <location>
        <begin position="280"/>
        <end position="299"/>
    </location>
</feature>
<feature type="transmembrane region" description="Helical" evidence="6">
    <location>
        <begin position="32"/>
        <end position="52"/>
    </location>
</feature>
<comment type="subcellular location">
    <subcellularLocation>
        <location evidence="1">Endomembrane system</location>
        <topology evidence="1">Multi-pass membrane protein</topology>
    </subcellularLocation>
    <subcellularLocation>
        <location evidence="5">Membrane</location>
        <topology evidence="5">Multi-pass membrane protein</topology>
    </subcellularLocation>
</comment>
<evidence type="ECO:0000256" key="1">
    <source>
        <dbReference type="ARBA" id="ARBA00004127"/>
    </source>
</evidence>
<gene>
    <name evidence="9" type="primary">nuoL</name>
    <name evidence="9" type="ORF">JWV37_01900</name>
</gene>
<dbReference type="PRINTS" id="PR01434">
    <property type="entry name" value="NADHDHGNASE5"/>
</dbReference>
<proteinExistence type="predicted"/>
<protein>
    <submittedName>
        <fullName evidence="9">NADH-quinone oxidoreductase subunit L</fullName>
    </submittedName>
</protein>
<feature type="transmembrane region" description="Helical" evidence="6">
    <location>
        <begin position="458"/>
        <end position="479"/>
    </location>
</feature>
<evidence type="ECO:0000259" key="8">
    <source>
        <dbReference type="Pfam" id="PF00662"/>
    </source>
</evidence>
<sequence length="613" mass="66185">MMWIVLVPLLGAIVLGGLYLFSLHVRPVSRKIFFAIGVATPWMSFVMSLWVLKTFLEQQAPVVYEAYTWLHVGDFHIRMGFMGDTLSLFMALFITFIGGLIHVYAGGYMAKDAGFGKFFAFFNLFLASMLVLVLASSPVVMFIGWEGVGICSYALIGYYHQKRANVEAGNKAFLANRVGDFGFIVGLCTLFVMIGSAGFDYASLEENIHLVESGTLHFIGAMLFIGAMGKSAQLPLHVWLPDAMAGPTPVSALIHAATMVTAGVYMVARLGFLYDLIPSVGLWIAYIGAGSSLFAALVATRQSDIKKILAYSTMSQLGYMFVAVGIGSYGAGLFHVFTHAFFKALLFLGAGAVIVALGHQQNIFKMGGLRTRLPLVYGLMLVGTLALCGIFPLAGFFSKDAILIAAFDQGHYGLWALGVAVAGVTAFYMFRLFFLVFEGSPATEEPLHVVPVSMRWPMVVLAFGAVGAGWIGVPEALGGENWIGRWFGGEVHLSHAVEYALMAGNAVAVLGGIGLAYWKFKQGFSNAPSVRGNAFYLDTLVTWGIVRPLQWVSAWIAKVADNRGIDGTIMRVCWGAVRLGQRAQILQNGNVRAYAFAILAGVGAVSLYMLGVL</sequence>
<reference evidence="9 10" key="2">
    <citation type="submission" date="2021-02" db="EMBL/GenBank/DDBJ databases">
        <title>Sulfurospirillum tamanensis sp. nov.</title>
        <authorList>
            <person name="Frolova A."/>
            <person name="Merkel A."/>
            <person name="Slobodkin A."/>
        </authorList>
    </citation>
    <scope>NUCLEOTIDE SEQUENCE [LARGE SCALE GENOMIC DNA]</scope>
    <source>
        <strain evidence="9 10">T05b</strain>
    </source>
</reference>
<dbReference type="Gene3D" id="1.20.5.2700">
    <property type="match status" value="1"/>
</dbReference>
<dbReference type="InterPro" id="IPR001750">
    <property type="entry name" value="ND/Mrp_TM"/>
</dbReference>
<evidence type="ECO:0000256" key="6">
    <source>
        <dbReference type="SAM" id="Phobius"/>
    </source>
</evidence>
<dbReference type="RefSeq" id="WP_205457956.1">
    <property type="nucleotide sequence ID" value="NZ_JAFHKK010000002.1"/>
</dbReference>
<dbReference type="PANTHER" id="PTHR42829:SF2">
    <property type="entry name" value="NADH-UBIQUINONE OXIDOREDUCTASE CHAIN 5"/>
    <property type="match status" value="1"/>
</dbReference>
<name>A0ABS2WQ37_9BACT</name>
<dbReference type="InterPro" id="IPR003945">
    <property type="entry name" value="NU5C-like"/>
</dbReference>
<feature type="transmembrane region" description="Helical" evidence="6">
    <location>
        <begin position="499"/>
        <end position="518"/>
    </location>
</feature>
<feature type="transmembrane region" description="Helical" evidence="6">
    <location>
        <begin position="181"/>
        <end position="199"/>
    </location>
</feature>
<reference evidence="10" key="1">
    <citation type="submission" date="2021-02" db="EMBL/GenBank/DDBJ databases">
        <title>Sulfurospirillum tamanensis sp. nov.</title>
        <authorList>
            <person name="Merkel A.Y."/>
        </authorList>
    </citation>
    <scope>NUCLEOTIDE SEQUENCE [LARGE SCALE GENOMIC DNA]</scope>
    <source>
        <strain evidence="10">T05b</strain>
    </source>
</reference>
<feature type="transmembrane region" description="Helical" evidence="6">
    <location>
        <begin position="252"/>
        <end position="274"/>
    </location>
</feature>
<dbReference type="NCBIfam" id="NF005141">
    <property type="entry name" value="PRK06590.1"/>
    <property type="match status" value="1"/>
</dbReference>
<evidence type="ECO:0000259" key="7">
    <source>
        <dbReference type="Pfam" id="PF00361"/>
    </source>
</evidence>
<feature type="transmembrane region" description="Helical" evidence="6">
    <location>
        <begin position="142"/>
        <end position="160"/>
    </location>
</feature>
<evidence type="ECO:0000256" key="4">
    <source>
        <dbReference type="ARBA" id="ARBA00023136"/>
    </source>
</evidence>
<feature type="transmembrane region" description="Helical" evidence="6">
    <location>
        <begin position="344"/>
        <end position="363"/>
    </location>
</feature>
<keyword evidence="3 6" id="KW-1133">Transmembrane helix</keyword>
<feature type="transmembrane region" description="Helical" evidence="6">
    <location>
        <begin position="414"/>
        <end position="437"/>
    </location>
</feature>
<dbReference type="PANTHER" id="PTHR42829">
    <property type="entry name" value="NADH-UBIQUINONE OXIDOREDUCTASE CHAIN 5"/>
    <property type="match status" value="1"/>
</dbReference>
<keyword evidence="4 6" id="KW-0472">Membrane</keyword>
<dbReference type="Proteomes" id="UP000703590">
    <property type="component" value="Unassembled WGS sequence"/>
</dbReference>
<feature type="transmembrane region" description="Helical" evidence="6">
    <location>
        <begin position="219"/>
        <end position="240"/>
    </location>
</feature>
<dbReference type="EMBL" id="JAFHKK010000002">
    <property type="protein sequence ID" value="MBN2963518.1"/>
    <property type="molecule type" value="Genomic_DNA"/>
</dbReference>
<feature type="domain" description="NADH:quinone oxidoreductase/Mrp antiporter transmembrane" evidence="7">
    <location>
        <begin position="139"/>
        <end position="422"/>
    </location>
</feature>
<dbReference type="InterPro" id="IPR018393">
    <property type="entry name" value="NADHpl_OxRdtase_5_subgr"/>
</dbReference>
<keyword evidence="2 5" id="KW-0812">Transmembrane</keyword>
<reference evidence="9 10" key="3">
    <citation type="submission" date="2021-02" db="EMBL/GenBank/DDBJ databases">
        <authorList>
            <person name="Merkel A.Y."/>
        </authorList>
    </citation>
    <scope>NUCLEOTIDE SEQUENCE [LARGE SCALE GENOMIC DNA]</scope>
    <source>
        <strain evidence="9 10">T05b</strain>
    </source>
</reference>
<evidence type="ECO:0000256" key="2">
    <source>
        <dbReference type="ARBA" id="ARBA00022692"/>
    </source>
</evidence>
<dbReference type="NCBIfam" id="TIGR01974">
    <property type="entry name" value="NDH_I_L"/>
    <property type="match status" value="1"/>
</dbReference>
<feature type="transmembrane region" description="Helical" evidence="6">
    <location>
        <begin position="591"/>
        <end position="610"/>
    </location>
</feature>
<dbReference type="PRINTS" id="PR01435">
    <property type="entry name" value="NPOXDRDTASE5"/>
</dbReference>
<feature type="transmembrane region" description="Helical" evidence="6">
    <location>
        <begin position="319"/>
        <end position="338"/>
    </location>
</feature>
<dbReference type="Pfam" id="PF00361">
    <property type="entry name" value="Proton_antipo_M"/>
    <property type="match status" value="1"/>
</dbReference>